<gene>
    <name evidence="4" type="ORF">FB380_004433</name>
    <name evidence="3" type="ORF">GCM10011589_43780</name>
</gene>
<organism evidence="4 5">
    <name type="scientific">Modestobacter marinus</name>
    <dbReference type="NCBI Taxonomy" id="477641"/>
    <lineage>
        <taxon>Bacteria</taxon>
        <taxon>Bacillati</taxon>
        <taxon>Actinomycetota</taxon>
        <taxon>Actinomycetes</taxon>
        <taxon>Geodermatophilales</taxon>
        <taxon>Geodermatophilaceae</taxon>
        <taxon>Modestobacter</taxon>
    </lineage>
</organism>
<dbReference type="Proteomes" id="UP000648663">
    <property type="component" value="Unassembled WGS sequence"/>
</dbReference>
<name>A0A846LW36_9ACTN</name>
<dbReference type="InterPro" id="IPR055370">
    <property type="entry name" value="Lsr2_DNA-bd"/>
</dbReference>
<dbReference type="EMBL" id="BMMI01000010">
    <property type="protein sequence ID" value="GGL82578.1"/>
    <property type="molecule type" value="Genomic_DNA"/>
</dbReference>
<reference evidence="6" key="2">
    <citation type="journal article" date="2019" name="Int. J. Syst. Evol. Microbiol.">
        <title>The Global Catalogue of Microorganisms (GCM) 10K type strain sequencing project: providing services to taxonomists for standard genome sequencing and annotation.</title>
        <authorList>
            <consortium name="The Broad Institute Genomics Platform"/>
            <consortium name="The Broad Institute Genome Sequencing Center for Infectious Disease"/>
            <person name="Wu L."/>
            <person name="Ma J."/>
        </authorList>
    </citation>
    <scope>NUCLEOTIDE SEQUENCE [LARGE SCALE GENOMIC DNA]</scope>
    <source>
        <strain evidence="6">CGMCC 4.5581</strain>
    </source>
</reference>
<evidence type="ECO:0000256" key="1">
    <source>
        <dbReference type="ARBA" id="ARBA00023125"/>
    </source>
</evidence>
<protein>
    <recommendedName>
        <fullName evidence="2">Lsr2 DNA-binding domain-containing protein</fullName>
    </recommendedName>
</protein>
<evidence type="ECO:0000313" key="4">
    <source>
        <dbReference type="EMBL" id="NIH69935.1"/>
    </source>
</evidence>
<keyword evidence="1" id="KW-0238">DNA-binding</keyword>
<reference evidence="4 5" key="3">
    <citation type="submission" date="2020-02" db="EMBL/GenBank/DDBJ databases">
        <title>Sequencing the genomes of 1000 actinobacteria strains.</title>
        <authorList>
            <person name="Klenk H.-P."/>
        </authorList>
    </citation>
    <scope>NUCLEOTIDE SEQUENCE [LARGE SCALE GENOMIC DNA]</scope>
    <source>
        <strain evidence="4 5">DSM 45201</strain>
    </source>
</reference>
<reference evidence="3" key="4">
    <citation type="submission" date="2024-05" db="EMBL/GenBank/DDBJ databases">
        <authorList>
            <person name="Sun Q."/>
            <person name="Zhou Y."/>
        </authorList>
    </citation>
    <scope>NUCLEOTIDE SEQUENCE</scope>
    <source>
        <strain evidence="3">CGMCC 4.5581</strain>
    </source>
</reference>
<evidence type="ECO:0000313" key="6">
    <source>
        <dbReference type="Proteomes" id="UP000648663"/>
    </source>
</evidence>
<accession>A0A846LW36</accession>
<dbReference type="GO" id="GO:0016746">
    <property type="term" value="F:acyltransferase activity"/>
    <property type="evidence" value="ECO:0007669"/>
    <property type="project" value="InterPro"/>
</dbReference>
<dbReference type="Gene3D" id="4.10.320.10">
    <property type="entry name" value="E3-binding domain"/>
    <property type="match status" value="1"/>
</dbReference>
<feature type="domain" description="Lsr2 DNA-binding" evidence="2">
    <location>
        <begin position="2"/>
        <end position="37"/>
    </location>
</feature>
<proteinExistence type="predicted"/>
<dbReference type="InterPro" id="IPR036625">
    <property type="entry name" value="E3-bd_dom_sf"/>
</dbReference>
<dbReference type="Proteomes" id="UP000552836">
    <property type="component" value="Unassembled WGS sequence"/>
</dbReference>
<comment type="caution">
    <text evidence="4">The sequence shown here is derived from an EMBL/GenBank/DDBJ whole genome shotgun (WGS) entry which is preliminary data.</text>
</comment>
<evidence type="ECO:0000313" key="5">
    <source>
        <dbReference type="Proteomes" id="UP000552836"/>
    </source>
</evidence>
<dbReference type="GO" id="GO:0003677">
    <property type="term" value="F:DNA binding"/>
    <property type="evidence" value="ECO:0007669"/>
    <property type="project" value="UniProtKB-KW"/>
</dbReference>
<keyword evidence="6" id="KW-1185">Reference proteome</keyword>
<evidence type="ECO:0000313" key="3">
    <source>
        <dbReference type="EMBL" id="GGL82578.1"/>
    </source>
</evidence>
<dbReference type="AlphaFoldDB" id="A0A846LW36"/>
<dbReference type="RefSeq" id="WP_229682308.1">
    <property type="nucleotide sequence ID" value="NZ_BAABJU010000002.1"/>
</dbReference>
<reference evidence="3" key="1">
    <citation type="journal article" date="2014" name="Int. J. Syst. Evol. Microbiol.">
        <title>Complete genome of a new Firmicutes species belonging to the dominant human colonic microbiota ('Ruminococcus bicirculans') reveals two chromosomes and a selective capacity to utilize plant glucans.</title>
        <authorList>
            <consortium name="NISC Comparative Sequencing Program"/>
            <person name="Wegmann U."/>
            <person name="Louis P."/>
            <person name="Goesmann A."/>
            <person name="Henrissat B."/>
            <person name="Duncan S.H."/>
            <person name="Flint H.J."/>
        </authorList>
    </citation>
    <scope>NUCLEOTIDE SEQUENCE</scope>
    <source>
        <strain evidence="3">CGMCC 4.5581</strain>
    </source>
</reference>
<dbReference type="EMBL" id="JAAMPA010000003">
    <property type="protein sequence ID" value="NIH69935.1"/>
    <property type="molecule type" value="Genomic_DNA"/>
</dbReference>
<dbReference type="Pfam" id="PF23359">
    <property type="entry name" value="Lsr2_DNA-bd"/>
    <property type="match status" value="1"/>
</dbReference>
<evidence type="ECO:0000259" key="2">
    <source>
        <dbReference type="Pfam" id="PF23359"/>
    </source>
</evidence>
<sequence length="70" mass="7425">MAGPDAATIRAWARAVGKPVGSRGAIAAELYNAYRRAQMIGRLRRVGSVAVAVAPEVLRAVSKRGPRPQQ</sequence>